<proteinExistence type="predicted"/>
<dbReference type="InterPro" id="IPR000595">
    <property type="entry name" value="cNMP-bd_dom"/>
</dbReference>
<dbReference type="OrthoDB" id="663011at2"/>
<evidence type="ECO:0000259" key="1">
    <source>
        <dbReference type="Pfam" id="PF00027"/>
    </source>
</evidence>
<dbReference type="InterPro" id="IPR014710">
    <property type="entry name" value="RmlC-like_jellyroll"/>
</dbReference>
<gene>
    <name evidence="2" type="ORF">ED312_02775</name>
</gene>
<dbReference type="AlphaFoldDB" id="A0A3N0EZT3"/>
<accession>A0A3N0EZT3</accession>
<dbReference type="SUPFAM" id="SSF51206">
    <property type="entry name" value="cAMP-binding domain-like"/>
    <property type="match status" value="1"/>
</dbReference>
<organism evidence="2 3">
    <name type="scientific">Sinomicrobium pectinilyticum</name>
    <dbReference type="NCBI Taxonomy" id="1084421"/>
    <lineage>
        <taxon>Bacteria</taxon>
        <taxon>Pseudomonadati</taxon>
        <taxon>Bacteroidota</taxon>
        <taxon>Flavobacteriia</taxon>
        <taxon>Flavobacteriales</taxon>
        <taxon>Flavobacteriaceae</taxon>
        <taxon>Sinomicrobium</taxon>
    </lineage>
</organism>
<dbReference type="RefSeq" id="WP_123214491.1">
    <property type="nucleotide sequence ID" value="NZ_RJTM01000012.1"/>
</dbReference>
<name>A0A3N0EZT3_SINP1</name>
<dbReference type="Gene3D" id="2.60.120.10">
    <property type="entry name" value="Jelly Rolls"/>
    <property type="match status" value="1"/>
</dbReference>
<protein>
    <submittedName>
        <fullName evidence="2">Crp/Fnr family transcriptional regulator</fullName>
    </submittedName>
</protein>
<keyword evidence="3" id="KW-1185">Reference proteome</keyword>
<dbReference type="EMBL" id="RJTM01000012">
    <property type="protein sequence ID" value="RNL93396.1"/>
    <property type="molecule type" value="Genomic_DNA"/>
</dbReference>
<reference evidence="2 3" key="1">
    <citation type="submission" date="2018-10" db="EMBL/GenBank/DDBJ databases">
        <title>Sinomicrobium pectinilyticum sp. nov., a pectinase-producing bacterium isolated from alkaline and saline soil, and emended description of the genus Sinomicrobium.</title>
        <authorList>
            <person name="Cheng B."/>
            <person name="Li C."/>
            <person name="Lai Q."/>
            <person name="Du M."/>
            <person name="Shao Z."/>
            <person name="Xu P."/>
            <person name="Yang C."/>
        </authorList>
    </citation>
    <scope>NUCLEOTIDE SEQUENCE [LARGE SCALE GENOMIC DNA]</scope>
    <source>
        <strain evidence="2 3">5DNS001</strain>
    </source>
</reference>
<dbReference type="InterPro" id="IPR018490">
    <property type="entry name" value="cNMP-bd_dom_sf"/>
</dbReference>
<evidence type="ECO:0000313" key="3">
    <source>
        <dbReference type="Proteomes" id="UP000267469"/>
    </source>
</evidence>
<sequence length="191" mass="22240">MEQLKQLIIKKTGLTDNHFEQLYSFMTQIWIDKNDCLIAPGRVCDFIGFVNSGILRYYIDKGGAEFNIDFHLPGSFASAYSSFLTQKPAIGYLQALEQTELFILKKEKYEELLKASDDWYKLAKYISDDYFLRKCKRQTSLLTDSAKDRFDLLLNTYPKIEQLVPQYHIASYLGIKPESLSRIKSLTYIKK</sequence>
<evidence type="ECO:0000313" key="2">
    <source>
        <dbReference type="EMBL" id="RNL93396.1"/>
    </source>
</evidence>
<feature type="domain" description="Cyclic nucleotide-binding" evidence="1">
    <location>
        <begin position="31"/>
        <end position="115"/>
    </location>
</feature>
<dbReference type="Proteomes" id="UP000267469">
    <property type="component" value="Unassembled WGS sequence"/>
</dbReference>
<comment type="caution">
    <text evidence="2">The sequence shown here is derived from an EMBL/GenBank/DDBJ whole genome shotgun (WGS) entry which is preliminary data.</text>
</comment>
<dbReference type="Pfam" id="PF00027">
    <property type="entry name" value="cNMP_binding"/>
    <property type="match status" value="1"/>
</dbReference>